<dbReference type="NCBIfam" id="TIGR00089">
    <property type="entry name" value="MiaB/RimO family radical SAM methylthiotransferase"/>
    <property type="match status" value="1"/>
</dbReference>
<comment type="caution">
    <text evidence="17">The sequence shown here is derived from an EMBL/GenBank/DDBJ whole genome shotgun (WGS) entry which is preliminary data.</text>
</comment>
<dbReference type="PROSITE" id="PS01278">
    <property type="entry name" value="MTTASE_RADICAL"/>
    <property type="match status" value="1"/>
</dbReference>
<evidence type="ECO:0000256" key="13">
    <source>
        <dbReference type="HAMAP-Rule" id="MF_01864"/>
    </source>
</evidence>
<dbReference type="Gene3D" id="3.40.50.12160">
    <property type="entry name" value="Methylthiotransferase, N-terminal domain"/>
    <property type="match status" value="1"/>
</dbReference>
<evidence type="ECO:0000256" key="5">
    <source>
        <dbReference type="ARBA" id="ARBA00022691"/>
    </source>
</evidence>
<dbReference type="PANTHER" id="PTHR43020:SF2">
    <property type="entry name" value="MITOCHONDRIAL TRNA METHYLTHIOTRANSFERASE CDK5RAP1"/>
    <property type="match status" value="1"/>
</dbReference>
<evidence type="ECO:0000259" key="14">
    <source>
        <dbReference type="PROSITE" id="PS50926"/>
    </source>
</evidence>
<dbReference type="Proteomes" id="UP000557307">
    <property type="component" value="Unassembled WGS sequence"/>
</dbReference>
<dbReference type="SMART" id="SM00729">
    <property type="entry name" value="Elp3"/>
    <property type="match status" value="1"/>
</dbReference>
<dbReference type="InterPro" id="IPR005839">
    <property type="entry name" value="Methylthiotransferase"/>
</dbReference>
<evidence type="ECO:0000259" key="16">
    <source>
        <dbReference type="PROSITE" id="PS51918"/>
    </source>
</evidence>
<dbReference type="SFLD" id="SFLDG01061">
    <property type="entry name" value="methylthiotransferase"/>
    <property type="match status" value="1"/>
</dbReference>
<dbReference type="Gene3D" id="3.80.30.20">
    <property type="entry name" value="tm_1862 like domain"/>
    <property type="match status" value="1"/>
</dbReference>
<dbReference type="GO" id="GO:0046872">
    <property type="term" value="F:metal ion binding"/>
    <property type="evidence" value="ECO:0007669"/>
    <property type="project" value="UniProtKB-KW"/>
</dbReference>
<feature type="domain" description="TRAM" evidence="14">
    <location>
        <begin position="419"/>
        <end position="482"/>
    </location>
</feature>
<comment type="cofactor">
    <cofactor evidence="13">
        <name>[4Fe-4S] cluster</name>
        <dbReference type="ChEBI" id="CHEBI:49883"/>
    </cofactor>
    <text evidence="13">Binds 2 [4Fe-4S] clusters. One cluster is coordinated with 3 cysteines and an exchangeable S-adenosyl-L-methionine.</text>
</comment>
<feature type="binding site" evidence="13">
    <location>
        <position position="197"/>
    </location>
    <ligand>
        <name>[4Fe-4S] cluster</name>
        <dbReference type="ChEBI" id="CHEBI:49883"/>
        <label>2</label>
        <note>4Fe-4S-S-AdoMet</note>
    </ligand>
</feature>
<dbReference type="EC" id="2.8.4.3" evidence="9 13"/>
<dbReference type="InterPro" id="IPR006463">
    <property type="entry name" value="MiaB_methiolase"/>
</dbReference>
<dbReference type="SFLD" id="SFLDF00413">
    <property type="entry name" value="CDK5RAP1"/>
    <property type="match status" value="1"/>
</dbReference>
<keyword evidence="13" id="KW-0819">tRNA processing</keyword>
<protein>
    <recommendedName>
        <fullName evidence="10 13">tRNA-2-methylthio-N(6)-dimethylallyladenosine synthase</fullName>
        <ecNumber evidence="9 13">2.8.4.3</ecNumber>
    </recommendedName>
    <alternativeName>
        <fullName evidence="12 13">(Dimethylallyl)adenosine tRNA methylthiotransferase MiaB</fullName>
    </alternativeName>
    <alternativeName>
        <fullName evidence="11 13">tRNA-i(6)A37 methylthiotransferase</fullName>
    </alternativeName>
</protein>
<dbReference type="Pfam" id="PF01938">
    <property type="entry name" value="TRAM"/>
    <property type="match status" value="1"/>
</dbReference>
<feature type="binding site" evidence="13">
    <location>
        <position position="194"/>
    </location>
    <ligand>
        <name>[4Fe-4S] cluster</name>
        <dbReference type="ChEBI" id="CHEBI:49883"/>
        <label>2</label>
        <note>4Fe-4S-S-AdoMet</note>
    </ligand>
</feature>
<dbReference type="SFLD" id="SFLDF00273">
    <property type="entry name" value="(dimethylallyl)adenosine_tRNA"/>
    <property type="match status" value="1"/>
</dbReference>
<keyword evidence="8 13" id="KW-0411">Iron-sulfur</keyword>
<feature type="binding site" evidence="13">
    <location>
        <position position="81"/>
    </location>
    <ligand>
        <name>[4Fe-4S] cluster</name>
        <dbReference type="ChEBI" id="CHEBI:49883"/>
        <label>1</label>
    </ligand>
</feature>
<comment type="function">
    <text evidence="1 13">Catalyzes the methylthiolation of N6-(dimethylallyl)adenosine (i(6)A), leading to the formation of 2-methylthio-N6-(dimethylallyl)adenosine (ms(2)i(6)A) at position 37 in tRNAs that read codons beginning with uridine.</text>
</comment>
<dbReference type="FunFam" id="3.80.30.20:FF:000001">
    <property type="entry name" value="tRNA-2-methylthio-N(6)-dimethylallyladenosine synthase 2"/>
    <property type="match status" value="1"/>
</dbReference>
<dbReference type="AlphaFoldDB" id="A0A840TPD1"/>
<dbReference type="InterPro" id="IPR006638">
    <property type="entry name" value="Elp3/MiaA/NifB-like_rSAM"/>
</dbReference>
<dbReference type="PANTHER" id="PTHR43020">
    <property type="entry name" value="CDK5 REGULATORY SUBUNIT-ASSOCIATED PROTEIN 1"/>
    <property type="match status" value="1"/>
</dbReference>
<dbReference type="HAMAP" id="MF_01864">
    <property type="entry name" value="tRNA_metthiotr_MiaB"/>
    <property type="match status" value="1"/>
</dbReference>
<evidence type="ECO:0000256" key="7">
    <source>
        <dbReference type="ARBA" id="ARBA00023004"/>
    </source>
</evidence>
<dbReference type="InterPro" id="IPR002792">
    <property type="entry name" value="TRAM_dom"/>
</dbReference>
<dbReference type="SFLD" id="SFLDS00029">
    <property type="entry name" value="Radical_SAM"/>
    <property type="match status" value="1"/>
</dbReference>
<feature type="binding site" evidence="13">
    <location>
        <position position="190"/>
    </location>
    <ligand>
        <name>[4Fe-4S] cluster</name>
        <dbReference type="ChEBI" id="CHEBI:49883"/>
        <label>2</label>
        <note>4Fe-4S-S-AdoMet</note>
    </ligand>
</feature>
<dbReference type="PROSITE" id="PS50926">
    <property type="entry name" value="TRAM"/>
    <property type="match status" value="1"/>
</dbReference>
<dbReference type="SFLD" id="SFLDG01082">
    <property type="entry name" value="B12-binding_domain_containing"/>
    <property type="match status" value="1"/>
</dbReference>
<comment type="subcellular location">
    <subcellularLocation>
        <location evidence="13">Cytoplasm</location>
    </subcellularLocation>
</comment>
<dbReference type="RefSeq" id="WP_184172173.1">
    <property type="nucleotide sequence ID" value="NZ_JACHGF010000002.1"/>
</dbReference>
<dbReference type="FunFam" id="3.40.50.12160:FF:000003">
    <property type="entry name" value="CDK5 regulatory subunit-associated protein 1"/>
    <property type="match status" value="1"/>
</dbReference>
<keyword evidence="6 13" id="KW-0479">Metal-binding</keyword>
<evidence type="ECO:0000256" key="4">
    <source>
        <dbReference type="ARBA" id="ARBA00022679"/>
    </source>
</evidence>
<evidence type="ECO:0000256" key="9">
    <source>
        <dbReference type="ARBA" id="ARBA00033765"/>
    </source>
</evidence>
<dbReference type="InterPro" id="IPR038135">
    <property type="entry name" value="Methylthiotransferase_N_sf"/>
</dbReference>
<dbReference type="PROSITE" id="PS51449">
    <property type="entry name" value="MTTASE_N"/>
    <property type="match status" value="1"/>
</dbReference>
<evidence type="ECO:0000313" key="18">
    <source>
        <dbReference type="Proteomes" id="UP000557307"/>
    </source>
</evidence>
<keyword evidence="2 13" id="KW-0004">4Fe-4S</keyword>
<evidence type="ECO:0000313" key="17">
    <source>
        <dbReference type="EMBL" id="MBB5283083.1"/>
    </source>
</evidence>
<name>A0A840TPD1_9BACT</name>
<keyword evidence="5 13" id="KW-0949">S-adenosyl-L-methionine</keyword>
<feature type="domain" description="MTTase N-terminal" evidence="15">
    <location>
        <begin position="36"/>
        <end position="152"/>
    </location>
</feature>
<evidence type="ECO:0000259" key="15">
    <source>
        <dbReference type="PROSITE" id="PS51449"/>
    </source>
</evidence>
<dbReference type="SUPFAM" id="SSF102114">
    <property type="entry name" value="Radical SAM enzymes"/>
    <property type="match status" value="1"/>
</dbReference>
<sequence length="487" mass="55032">MEQRVIETLKILTESDKEACDLVKVSENEPVRGSGKRLFIESYGCQMNFSDSEIVASVMREAGFTTTSTEQDADLIFLNTCAIRDNAEQKVRNRLQHLNALKKKKPGMLIGVLGCMAERLKAKFLEEEKMVDIVTGPDAYRDLPRLVEEAETGQKGVNVFLSREETYADISPIRLNSNGITAFISIMRGCDNMCSFCVVPYTRGRERSRDPFSIVQEARDLFANGYREVTLLGQNVDSYKWTAPAGAESTLAAPVTFAQLLEKVALVSPDLRVRFSTSHPKDITDEVLYTMKKYDNICKYIHLPAQSGNSRVLQLMNRTYDRPWYLQKIDRIRAILGEDCGISHDMIAGFCTETEAEHQDTLSLMEYARYDYGYMFAYSERPGTPAAKKLVDDVPEAVKKRRLQEIIALQQKLSLERNQRAVGRVHKVLVESTSKRSDDDLQGRNDQNKVVVFPRENFQKGQYVHVLVTECTAATLIGKAVELEAVS</sequence>
<evidence type="ECO:0000256" key="3">
    <source>
        <dbReference type="ARBA" id="ARBA00022490"/>
    </source>
</evidence>
<evidence type="ECO:0000256" key="10">
    <source>
        <dbReference type="ARBA" id="ARBA00068570"/>
    </source>
</evidence>
<dbReference type="GO" id="GO:0051539">
    <property type="term" value="F:4 iron, 4 sulfur cluster binding"/>
    <property type="evidence" value="ECO:0007669"/>
    <property type="project" value="UniProtKB-UniRule"/>
</dbReference>
<feature type="binding site" evidence="13">
    <location>
        <position position="115"/>
    </location>
    <ligand>
        <name>[4Fe-4S] cluster</name>
        <dbReference type="ChEBI" id="CHEBI:49883"/>
        <label>1</label>
    </ligand>
</feature>
<keyword evidence="18" id="KW-1185">Reference proteome</keyword>
<feature type="domain" description="Radical SAM core" evidence="16">
    <location>
        <begin position="176"/>
        <end position="416"/>
    </location>
</feature>
<comment type="catalytic activity">
    <reaction evidence="13">
        <text>N(6)-dimethylallyladenosine(37) in tRNA + (sulfur carrier)-SH + AH2 + 2 S-adenosyl-L-methionine = 2-methylsulfanyl-N(6)-dimethylallyladenosine(37) in tRNA + (sulfur carrier)-H + 5'-deoxyadenosine + L-methionine + A + S-adenosyl-L-homocysteine + 2 H(+)</text>
        <dbReference type="Rhea" id="RHEA:37067"/>
        <dbReference type="Rhea" id="RHEA-COMP:10375"/>
        <dbReference type="Rhea" id="RHEA-COMP:10376"/>
        <dbReference type="Rhea" id="RHEA-COMP:14737"/>
        <dbReference type="Rhea" id="RHEA-COMP:14739"/>
        <dbReference type="ChEBI" id="CHEBI:13193"/>
        <dbReference type="ChEBI" id="CHEBI:15378"/>
        <dbReference type="ChEBI" id="CHEBI:17319"/>
        <dbReference type="ChEBI" id="CHEBI:17499"/>
        <dbReference type="ChEBI" id="CHEBI:29917"/>
        <dbReference type="ChEBI" id="CHEBI:57844"/>
        <dbReference type="ChEBI" id="CHEBI:57856"/>
        <dbReference type="ChEBI" id="CHEBI:59789"/>
        <dbReference type="ChEBI" id="CHEBI:64428"/>
        <dbReference type="ChEBI" id="CHEBI:74415"/>
        <dbReference type="ChEBI" id="CHEBI:74417"/>
        <dbReference type="EC" id="2.8.4.3"/>
    </reaction>
</comment>
<evidence type="ECO:0000256" key="6">
    <source>
        <dbReference type="ARBA" id="ARBA00022723"/>
    </source>
</evidence>
<dbReference type="PROSITE" id="PS51918">
    <property type="entry name" value="RADICAL_SAM"/>
    <property type="match status" value="1"/>
</dbReference>
<reference evidence="17 18" key="1">
    <citation type="submission" date="2020-08" db="EMBL/GenBank/DDBJ databases">
        <title>Genomic Encyclopedia of Type Strains, Phase IV (KMG-IV): sequencing the most valuable type-strain genomes for metagenomic binning, comparative biology and taxonomic classification.</title>
        <authorList>
            <person name="Goeker M."/>
        </authorList>
    </citation>
    <scope>NUCLEOTIDE SEQUENCE [LARGE SCALE GENOMIC DNA]</scope>
    <source>
        <strain evidence="17 18">DSM 105074</strain>
    </source>
</reference>
<dbReference type="InterPro" id="IPR023404">
    <property type="entry name" value="rSAM_horseshoe"/>
</dbReference>
<dbReference type="GO" id="GO:0005829">
    <property type="term" value="C:cytosol"/>
    <property type="evidence" value="ECO:0007669"/>
    <property type="project" value="TreeGrafter"/>
</dbReference>
<evidence type="ECO:0000256" key="12">
    <source>
        <dbReference type="ARBA" id="ARBA00081141"/>
    </source>
</evidence>
<dbReference type="EMBL" id="JACHGF010000002">
    <property type="protein sequence ID" value="MBB5283083.1"/>
    <property type="molecule type" value="Genomic_DNA"/>
</dbReference>
<dbReference type="InterPro" id="IPR058240">
    <property type="entry name" value="rSAM_sf"/>
</dbReference>
<dbReference type="Pfam" id="PF04055">
    <property type="entry name" value="Radical_SAM"/>
    <property type="match status" value="1"/>
</dbReference>
<keyword evidence="7 13" id="KW-0408">Iron</keyword>
<evidence type="ECO:0000256" key="8">
    <source>
        <dbReference type="ARBA" id="ARBA00023014"/>
    </source>
</evidence>
<proteinExistence type="inferred from homology"/>
<dbReference type="InterPro" id="IPR007197">
    <property type="entry name" value="rSAM"/>
</dbReference>
<comment type="similarity">
    <text evidence="13">Belongs to the methylthiotransferase family. MiaB subfamily.</text>
</comment>
<keyword evidence="4 13" id="KW-0808">Transferase</keyword>
<organism evidence="17 18">
    <name type="scientific">Rhabdobacter roseus</name>
    <dbReference type="NCBI Taxonomy" id="1655419"/>
    <lineage>
        <taxon>Bacteria</taxon>
        <taxon>Pseudomonadati</taxon>
        <taxon>Bacteroidota</taxon>
        <taxon>Cytophagia</taxon>
        <taxon>Cytophagales</taxon>
        <taxon>Cytophagaceae</taxon>
        <taxon>Rhabdobacter</taxon>
    </lineage>
</organism>
<dbReference type="Pfam" id="PF00919">
    <property type="entry name" value="UPF0004"/>
    <property type="match status" value="1"/>
</dbReference>
<accession>A0A840TPD1</accession>
<keyword evidence="3 13" id="KW-0963">Cytoplasm</keyword>
<evidence type="ECO:0000256" key="1">
    <source>
        <dbReference type="ARBA" id="ARBA00003234"/>
    </source>
</evidence>
<dbReference type="GO" id="GO:0035597">
    <property type="term" value="F:tRNA-2-methylthio-N(6)-dimethylallyladenosine(37) synthase activity"/>
    <property type="evidence" value="ECO:0007669"/>
    <property type="project" value="UniProtKB-EC"/>
</dbReference>
<dbReference type="CDD" id="cd01335">
    <property type="entry name" value="Radical_SAM"/>
    <property type="match status" value="1"/>
</dbReference>
<dbReference type="NCBIfam" id="TIGR01574">
    <property type="entry name" value="miaB-methiolase"/>
    <property type="match status" value="1"/>
</dbReference>
<comment type="subunit">
    <text evidence="13">Monomer.</text>
</comment>
<dbReference type="InterPro" id="IPR013848">
    <property type="entry name" value="Methylthiotransferase_N"/>
</dbReference>
<gene>
    <name evidence="13" type="primary">miaB</name>
    <name evidence="17" type="ORF">HNQ92_001209</name>
</gene>
<feature type="binding site" evidence="13">
    <location>
        <position position="45"/>
    </location>
    <ligand>
        <name>[4Fe-4S] cluster</name>
        <dbReference type="ChEBI" id="CHEBI:49883"/>
        <label>1</label>
    </ligand>
</feature>
<evidence type="ECO:0000256" key="11">
    <source>
        <dbReference type="ARBA" id="ARBA00080698"/>
    </source>
</evidence>
<evidence type="ECO:0000256" key="2">
    <source>
        <dbReference type="ARBA" id="ARBA00022485"/>
    </source>
</evidence>
<dbReference type="InterPro" id="IPR020612">
    <property type="entry name" value="Methylthiotransferase_CS"/>
</dbReference>